<proteinExistence type="predicted"/>
<keyword evidence="2" id="KW-1185">Reference proteome</keyword>
<dbReference type="EMBL" id="VOFY01000020">
    <property type="protein sequence ID" value="KAA8581855.1"/>
    <property type="molecule type" value="Genomic_DNA"/>
</dbReference>
<evidence type="ECO:0000313" key="2">
    <source>
        <dbReference type="Proteomes" id="UP000327493"/>
    </source>
</evidence>
<protein>
    <submittedName>
        <fullName evidence="1">Uncharacterized protein</fullName>
    </submittedName>
</protein>
<evidence type="ECO:0000313" key="1">
    <source>
        <dbReference type="EMBL" id="KAA8581855.1"/>
    </source>
</evidence>
<comment type="caution">
    <text evidence="1">The sequence shown here is derived from an EMBL/GenBank/DDBJ whole genome shotgun (WGS) entry which is preliminary data.</text>
</comment>
<name>A0A5J5CM07_9PERO</name>
<accession>A0A5J5CM07</accession>
<dbReference type="Proteomes" id="UP000327493">
    <property type="component" value="Chromosome 20"/>
</dbReference>
<sequence>MRTSLNQLFTHHSKLQPNPLVQTVKRTTKVPGICVFRQCSVLLCC</sequence>
<gene>
    <name evidence="1" type="ORF">FQN60_008595</name>
</gene>
<organism evidence="1 2">
    <name type="scientific">Etheostoma spectabile</name>
    <name type="common">orangethroat darter</name>
    <dbReference type="NCBI Taxonomy" id="54343"/>
    <lineage>
        <taxon>Eukaryota</taxon>
        <taxon>Metazoa</taxon>
        <taxon>Chordata</taxon>
        <taxon>Craniata</taxon>
        <taxon>Vertebrata</taxon>
        <taxon>Euteleostomi</taxon>
        <taxon>Actinopterygii</taxon>
        <taxon>Neopterygii</taxon>
        <taxon>Teleostei</taxon>
        <taxon>Neoteleostei</taxon>
        <taxon>Acanthomorphata</taxon>
        <taxon>Eupercaria</taxon>
        <taxon>Perciformes</taxon>
        <taxon>Percoidei</taxon>
        <taxon>Percidae</taxon>
        <taxon>Etheostomatinae</taxon>
        <taxon>Etheostoma</taxon>
    </lineage>
</organism>
<dbReference type="AlphaFoldDB" id="A0A5J5CM07"/>
<reference evidence="1 2" key="1">
    <citation type="submission" date="2019-08" db="EMBL/GenBank/DDBJ databases">
        <title>A chromosome-level genome assembly, high-density linkage maps, and genome scans reveal the genomic architecture of hybrid incompatibilities underlying speciation via character displacement in darters (Percidae: Etheostominae).</title>
        <authorList>
            <person name="Moran R.L."/>
            <person name="Catchen J.M."/>
            <person name="Fuller R.C."/>
        </authorList>
    </citation>
    <scope>NUCLEOTIDE SEQUENCE [LARGE SCALE GENOMIC DNA]</scope>
    <source>
        <strain evidence="1">EspeVRDwgs_2016</strain>
        <tissue evidence="1">Muscle</tissue>
    </source>
</reference>